<comment type="caution">
    <text evidence="1">The sequence shown here is derived from an EMBL/GenBank/DDBJ whole genome shotgun (WGS) entry which is preliminary data.</text>
</comment>
<protein>
    <submittedName>
        <fullName evidence="1">Uncharacterized protein</fullName>
    </submittedName>
</protein>
<organism evidence="1 2">
    <name type="scientific">Shimazuella alba</name>
    <dbReference type="NCBI Taxonomy" id="2690964"/>
    <lineage>
        <taxon>Bacteria</taxon>
        <taxon>Bacillati</taxon>
        <taxon>Bacillota</taxon>
        <taxon>Bacilli</taxon>
        <taxon>Bacillales</taxon>
        <taxon>Thermoactinomycetaceae</taxon>
        <taxon>Shimazuella</taxon>
    </lineage>
</organism>
<dbReference type="Proteomes" id="UP000430692">
    <property type="component" value="Unassembled WGS sequence"/>
</dbReference>
<sequence>MRLTIFKVVHMGNKGCGYAIFCKNKDRLILVHVFVKLWRVKYGLQRQKKLDEGANDSTLSHTNED</sequence>
<reference evidence="1 2" key="1">
    <citation type="submission" date="2019-12" db="EMBL/GenBank/DDBJ databases">
        <title>Whole-genome analyses of novel actinobacteria.</title>
        <authorList>
            <person name="Sahin N."/>
            <person name="Saygin H."/>
        </authorList>
    </citation>
    <scope>NUCLEOTIDE SEQUENCE [LARGE SCALE GENOMIC DNA]</scope>
    <source>
        <strain evidence="1 2">KC615</strain>
    </source>
</reference>
<evidence type="ECO:0000313" key="2">
    <source>
        <dbReference type="Proteomes" id="UP000430692"/>
    </source>
</evidence>
<evidence type="ECO:0000313" key="1">
    <source>
        <dbReference type="EMBL" id="MXQ52468.1"/>
    </source>
</evidence>
<dbReference type="AlphaFoldDB" id="A0A6I4VPZ0"/>
<accession>A0A6I4VPZ0</accession>
<keyword evidence="2" id="KW-1185">Reference proteome</keyword>
<dbReference type="EMBL" id="WUUL01000001">
    <property type="protein sequence ID" value="MXQ52468.1"/>
    <property type="molecule type" value="Genomic_DNA"/>
</dbReference>
<gene>
    <name evidence="1" type="ORF">GSM42_01605</name>
</gene>
<proteinExistence type="predicted"/>
<name>A0A6I4VPZ0_9BACL</name>